<keyword evidence="2" id="KW-1185">Reference proteome</keyword>
<protein>
    <submittedName>
        <fullName evidence="1">Uncharacterized protein</fullName>
    </submittedName>
</protein>
<dbReference type="EMBL" id="BAPV01000057">
    <property type="protein sequence ID" value="GBQ92165.1"/>
    <property type="molecule type" value="Genomic_DNA"/>
</dbReference>
<proteinExistence type="predicted"/>
<sequence length="60" mass="6666">MPLTRDGRAITSAGNSTGHEHFHIVQFGAERLVDASAIQMGDSFFRTRLIEQDDPDMCES</sequence>
<organism evidence="1 2">
    <name type="scientific">Asaia krungthepensis NRIC 0535</name>
    <dbReference type="NCBI Taxonomy" id="1307925"/>
    <lineage>
        <taxon>Bacteria</taxon>
        <taxon>Pseudomonadati</taxon>
        <taxon>Pseudomonadota</taxon>
        <taxon>Alphaproteobacteria</taxon>
        <taxon>Acetobacterales</taxon>
        <taxon>Acetobacteraceae</taxon>
        <taxon>Asaia</taxon>
    </lineage>
</organism>
<reference evidence="1" key="1">
    <citation type="submission" date="2013-04" db="EMBL/GenBank/DDBJ databases">
        <title>The genome sequencing project of 58 acetic acid bacteria.</title>
        <authorList>
            <person name="Okamoto-Kainuma A."/>
            <person name="Ishikawa M."/>
            <person name="Umino S."/>
            <person name="Koizumi Y."/>
            <person name="Shiwa Y."/>
            <person name="Yoshikawa H."/>
            <person name="Matsutani M."/>
            <person name="Matsushita K."/>
        </authorList>
    </citation>
    <scope>NUCLEOTIDE SEQUENCE</scope>
    <source>
        <strain evidence="1">NRIC 0535</strain>
    </source>
</reference>
<name>A0ABQ0Q5A9_9PROT</name>
<dbReference type="Proteomes" id="UP001062776">
    <property type="component" value="Unassembled WGS sequence"/>
</dbReference>
<comment type="caution">
    <text evidence="1">The sequence shown here is derived from an EMBL/GenBank/DDBJ whole genome shotgun (WGS) entry which is preliminary data.</text>
</comment>
<gene>
    <name evidence="1" type="ORF">AA0535_2471</name>
</gene>
<accession>A0ABQ0Q5A9</accession>
<evidence type="ECO:0000313" key="1">
    <source>
        <dbReference type="EMBL" id="GBQ92165.1"/>
    </source>
</evidence>
<evidence type="ECO:0000313" key="2">
    <source>
        <dbReference type="Proteomes" id="UP001062776"/>
    </source>
</evidence>